<gene>
    <name evidence="1" type="ORF">PXEA_LOCUS14802</name>
</gene>
<sequence length="94" mass="10442">MANQHNHLAQKVPVAEIRLFPSSFTSYKNHTSAPLMLLADQSPAPPPLSRNQLLDCCHAIGKRSRSRQLFHRRSLPHFPFSGLVQEAPTSSVGD</sequence>
<dbReference type="EMBL" id="CAAALY010050900">
    <property type="protein sequence ID" value="VEL21362.1"/>
    <property type="molecule type" value="Genomic_DNA"/>
</dbReference>
<evidence type="ECO:0000313" key="2">
    <source>
        <dbReference type="Proteomes" id="UP000784294"/>
    </source>
</evidence>
<proteinExistence type="predicted"/>
<dbReference type="AlphaFoldDB" id="A0A3S5BEJ6"/>
<evidence type="ECO:0000313" key="1">
    <source>
        <dbReference type="EMBL" id="VEL21362.1"/>
    </source>
</evidence>
<name>A0A3S5BEJ6_9PLAT</name>
<keyword evidence="2" id="KW-1185">Reference proteome</keyword>
<organism evidence="1 2">
    <name type="scientific">Protopolystoma xenopodis</name>
    <dbReference type="NCBI Taxonomy" id="117903"/>
    <lineage>
        <taxon>Eukaryota</taxon>
        <taxon>Metazoa</taxon>
        <taxon>Spiralia</taxon>
        <taxon>Lophotrochozoa</taxon>
        <taxon>Platyhelminthes</taxon>
        <taxon>Monogenea</taxon>
        <taxon>Polyopisthocotylea</taxon>
        <taxon>Polystomatidea</taxon>
        <taxon>Polystomatidae</taxon>
        <taxon>Protopolystoma</taxon>
    </lineage>
</organism>
<reference evidence="1" key="1">
    <citation type="submission" date="2018-11" db="EMBL/GenBank/DDBJ databases">
        <authorList>
            <consortium name="Pathogen Informatics"/>
        </authorList>
    </citation>
    <scope>NUCLEOTIDE SEQUENCE</scope>
</reference>
<dbReference type="Proteomes" id="UP000784294">
    <property type="component" value="Unassembled WGS sequence"/>
</dbReference>
<protein>
    <submittedName>
        <fullName evidence="1">Uncharacterized protein</fullName>
    </submittedName>
</protein>
<comment type="caution">
    <text evidence="1">The sequence shown here is derived from an EMBL/GenBank/DDBJ whole genome shotgun (WGS) entry which is preliminary data.</text>
</comment>
<accession>A0A3S5BEJ6</accession>